<proteinExistence type="predicted"/>
<dbReference type="EMBL" id="MFVU01000005">
    <property type="protein sequence ID" value="OGJ02375.1"/>
    <property type="molecule type" value="Genomic_DNA"/>
</dbReference>
<evidence type="ECO:0000313" key="2">
    <source>
        <dbReference type="Proteomes" id="UP000178645"/>
    </source>
</evidence>
<organism evidence="1 2">
    <name type="scientific">Candidatus Nomurabacteria bacterium RIFCSPLOWO2_12_FULL_44_11</name>
    <dbReference type="NCBI Taxonomy" id="1801796"/>
    <lineage>
        <taxon>Bacteria</taxon>
        <taxon>Candidatus Nomuraibacteriota</taxon>
    </lineage>
</organism>
<comment type="caution">
    <text evidence="1">The sequence shown here is derived from an EMBL/GenBank/DDBJ whole genome shotgun (WGS) entry which is preliminary data.</text>
</comment>
<protein>
    <submittedName>
        <fullName evidence="1">Uncharacterized protein</fullName>
    </submittedName>
</protein>
<reference evidence="1 2" key="1">
    <citation type="journal article" date="2016" name="Nat. Commun.">
        <title>Thousands of microbial genomes shed light on interconnected biogeochemical processes in an aquifer system.</title>
        <authorList>
            <person name="Anantharaman K."/>
            <person name="Brown C.T."/>
            <person name="Hug L.A."/>
            <person name="Sharon I."/>
            <person name="Castelle C.J."/>
            <person name="Probst A.J."/>
            <person name="Thomas B.C."/>
            <person name="Singh A."/>
            <person name="Wilkins M.J."/>
            <person name="Karaoz U."/>
            <person name="Brodie E.L."/>
            <person name="Williams K.H."/>
            <person name="Hubbard S.S."/>
            <person name="Banfield J.F."/>
        </authorList>
    </citation>
    <scope>NUCLEOTIDE SEQUENCE [LARGE SCALE GENOMIC DNA]</scope>
</reference>
<name>A0A1F6Y7Q9_9BACT</name>
<dbReference type="Proteomes" id="UP000178645">
    <property type="component" value="Unassembled WGS sequence"/>
</dbReference>
<accession>A0A1F6Y7Q9</accession>
<dbReference type="AlphaFoldDB" id="A0A1F6Y7Q9"/>
<evidence type="ECO:0000313" key="1">
    <source>
        <dbReference type="EMBL" id="OGJ02375.1"/>
    </source>
</evidence>
<gene>
    <name evidence="1" type="ORF">A3G53_00065</name>
</gene>
<sequence length="78" mass="8946">MRPNGFSIRKNILVESFLLNMCLQIDGQKSRYRKKNSTDYRQIKKKLLETSACVMETSTIATAQRPTHSGTGLLEQNR</sequence>